<organism evidence="2 3">
    <name type="scientific">Xylanibacter muris</name>
    <dbReference type="NCBI Taxonomy" id="2736290"/>
    <lineage>
        <taxon>Bacteria</taxon>
        <taxon>Pseudomonadati</taxon>
        <taxon>Bacteroidota</taxon>
        <taxon>Bacteroidia</taxon>
        <taxon>Bacteroidales</taxon>
        <taxon>Prevotellaceae</taxon>
        <taxon>Xylanibacter</taxon>
    </lineage>
</organism>
<name>A0ABX2AQ41_9BACT</name>
<evidence type="ECO:0000313" key="3">
    <source>
        <dbReference type="Proteomes" id="UP000714420"/>
    </source>
</evidence>
<feature type="domain" description="Outer membrane protein beta-barrel" evidence="1">
    <location>
        <begin position="322"/>
        <end position="552"/>
    </location>
</feature>
<reference evidence="2 3" key="1">
    <citation type="submission" date="2020-05" db="EMBL/GenBank/DDBJ databases">
        <title>Distinct polysaccharide utilization as determinants for interspecies competition between intestinal Prevotella spp.</title>
        <authorList>
            <person name="Galvez E.J.C."/>
            <person name="Iljazovic A."/>
            <person name="Strowig T."/>
        </authorList>
    </citation>
    <scope>NUCLEOTIDE SEQUENCE [LARGE SCALE GENOMIC DNA]</scope>
    <source>
        <strain evidence="2 3">PMUR</strain>
    </source>
</reference>
<keyword evidence="3" id="KW-1185">Reference proteome</keyword>
<sequence length="582" mass="68069">MISKIEVIGFLDAYYGRVHGGIVKVVLKKTEAFTTSFNVKNQEDKEGYVDASISNFTVYQKGKNTLYNNIRYFLYGDYHTVNTRRDIYEDSVSVTKMYMNNKCYGSITDNIGFTHNFNKDTYINVYGGVCFENSEKDNISVTDNHILSIHGKNNPWSYNVGSIYKNGIFKNGKKHDLTLKINHSYLHSENTKQYDYYGNDSEYLRRHYYNVSFNPCYKFEIAKNTSINITSFLGYNEDRHYEQGLQNSILQQIVQRDYKTQETNFESWVELQTSLFKCLFARLSFSYLNGSLHYNDLLSPSNNYKAKGRSGFFYDGLLNWVIKDNRYLLLSFKHYYSFPNIGLYNPMATYSSSNFYNIGNPNLKMEIFNRLELKYTANENLSFLFQLRSGRNIIQTLTHKEENADMYYTRPENVGNNMRYNFLTYLNFDVAKWWRTNNTINLCLYHENLNGDVANCYVAALTSANNFRISGKFGANLEFSLYPKSESVHYQYNAGYYVDLSFYYKFNKNLNLNVMFGNILCSHSKLTIKGSDYELIRKDESNRSRLKLNLTWNFGRGKGKKASIETGQIMEMKSVELQQTMQ</sequence>
<dbReference type="Proteomes" id="UP000714420">
    <property type="component" value="Unassembled WGS sequence"/>
</dbReference>
<dbReference type="InterPro" id="IPR041700">
    <property type="entry name" value="OMP_b-brl_3"/>
</dbReference>
<dbReference type="EMBL" id="JABKKF010000016">
    <property type="protein sequence ID" value="NPD93099.1"/>
    <property type="molecule type" value="Genomic_DNA"/>
</dbReference>
<protein>
    <submittedName>
        <fullName evidence="2">Outer membrane beta-barrel protein</fullName>
    </submittedName>
</protein>
<proteinExistence type="predicted"/>
<gene>
    <name evidence="2" type="ORF">HPS56_12280</name>
</gene>
<evidence type="ECO:0000313" key="2">
    <source>
        <dbReference type="EMBL" id="NPD93099.1"/>
    </source>
</evidence>
<comment type="caution">
    <text evidence="2">The sequence shown here is derived from an EMBL/GenBank/DDBJ whole genome shotgun (WGS) entry which is preliminary data.</text>
</comment>
<evidence type="ECO:0000259" key="1">
    <source>
        <dbReference type="Pfam" id="PF14905"/>
    </source>
</evidence>
<dbReference type="RefSeq" id="WP_172277101.1">
    <property type="nucleotide sequence ID" value="NZ_CASGMU010000007.1"/>
</dbReference>
<accession>A0ABX2AQ41</accession>
<dbReference type="Pfam" id="PF14905">
    <property type="entry name" value="OMP_b-brl_3"/>
    <property type="match status" value="1"/>
</dbReference>
<dbReference type="SUPFAM" id="SSF56935">
    <property type="entry name" value="Porins"/>
    <property type="match status" value="1"/>
</dbReference>